<feature type="domain" description="ER-bound oxygenase mpaB/mpaB'/Rubber oxygenase catalytic" evidence="1">
    <location>
        <begin position="33"/>
        <end position="243"/>
    </location>
</feature>
<protein>
    <recommendedName>
        <fullName evidence="1">ER-bound oxygenase mpaB/mpaB'/Rubber oxygenase catalytic domain-containing protein</fullName>
    </recommendedName>
</protein>
<evidence type="ECO:0000313" key="2">
    <source>
        <dbReference type="EMBL" id="KAK4640974.1"/>
    </source>
</evidence>
<reference evidence="2 3" key="1">
    <citation type="journal article" date="2023" name="bioRxiv">
        <title>High-quality genome assemblies of four members of thePodospora anserinaspecies complex.</title>
        <authorList>
            <person name="Ament-Velasquez S.L."/>
            <person name="Vogan A.A."/>
            <person name="Wallerman O."/>
            <person name="Hartmann F."/>
            <person name="Gautier V."/>
            <person name="Silar P."/>
            <person name="Giraud T."/>
            <person name="Johannesson H."/>
        </authorList>
    </citation>
    <scope>NUCLEOTIDE SEQUENCE [LARGE SCALE GENOMIC DNA]</scope>
    <source>
        <strain evidence="2 3">CBS 112042</strain>
    </source>
</reference>
<accession>A0ABR0FD10</accession>
<evidence type="ECO:0000259" key="1">
    <source>
        <dbReference type="Pfam" id="PF09995"/>
    </source>
</evidence>
<dbReference type="PANTHER" id="PTHR36151">
    <property type="entry name" value="BLR2777 PROTEIN"/>
    <property type="match status" value="1"/>
</dbReference>
<dbReference type="EMBL" id="JAFFGZ010000008">
    <property type="protein sequence ID" value="KAK4640974.1"/>
    <property type="molecule type" value="Genomic_DNA"/>
</dbReference>
<evidence type="ECO:0000313" key="3">
    <source>
        <dbReference type="Proteomes" id="UP001322138"/>
    </source>
</evidence>
<gene>
    <name evidence="2" type="ORF">QC761_0097440</name>
</gene>
<dbReference type="InterPro" id="IPR018713">
    <property type="entry name" value="MPAB/Lcp_cat_dom"/>
</dbReference>
<proteinExistence type="predicted"/>
<name>A0ABR0FD10_9PEZI</name>
<dbReference type="Proteomes" id="UP001322138">
    <property type="component" value="Unassembled WGS sequence"/>
</dbReference>
<dbReference type="RefSeq" id="XP_062729950.1">
    <property type="nucleotide sequence ID" value="XM_062873059.1"/>
</dbReference>
<dbReference type="Pfam" id="PF09995">
    <property type="entry name" value="MPAB_Lcp_cat"/>
    <property type="match status" value="1"/>
</dbReference>
<organism evidence="2 3">
    <name type="scientific">Podospora bellae-mahoneyi</name>
    <dbReference type="NCBI Taxonomy" id="2093777"/>
    <lineage>
        <taxon>Eukaryota</taxon>
        <taxon>Fungi</taxon>
        <taxon>Dikarya</taxon>
        <taxon>Ascomycota</taxon>
        <taxon>Pezizomycotina</taxon>
        <taxon>Sordariomycetes</taxon>
        <taxon>Sordariomycetidae</taxon>
        <taxon>Sordariales</taxon>
        <taxon>Podosporaceae</taxon>
        <taxon>Podospora</taxon>
    </lineage>
</organism>
<sequence>MPSTRLLLTSTVTEATSPTPEDLLKQSSGKLLSWLGGPYAVLLQIAAPSIALGSCTHSRFQTYLISGFRRTAAFIMAVVHGTDEQKALICGTIKKQHSFITDPSYTAANPELQKWTAATLFIAGQLTQNLFSVNQSPMPRAQKEVLCQQFGRFATALDMPAEMWPSSLEEFQAYFDEQIRTIEITEESKKVANILLREIELPWFLMWTLPVMRVLMAVWLPEKFRVTFGLPNPKGWLVWAAYWAVV</sequence>
<keyword evidence="3" id="KW-1185">Reference proteome</keyword>
<dbReference type="PANTHER" id="PTHR36151:SF3">
    <property type="entry name" value="ER-BOUND OXYGENASE MPAB_MPAB'_RUBBER OXYGENASE CATALYTIC DOMAIN-CONTAINING PROTEIN"/>
    <property type="match status" value="1"/>
</dbReference>
<dbReference type="GeneID" id="87892424"/>
<comment type="caution">
    <text evidence="2">The sequence shown here is derived from an EMBL/GenBank/DDBJ whole genome shotgun (WGS) entry which is preliminary data.</text>
</comment>